<dbReference type="InterPro" id="IPR044925">
    <property type="entry name" value="His-Me_finger_sf"/>
</dbReference>
<keyword evidence="1" id="KW-0378">Hydrolase</keyword>
<name>A0A8S5PQN9_9CAUD</name>
<reference evidence="1" key="1">
    <citation type="journal article" date="2021" name="Proc. Natl. Acad. Sci. U.S.A.">
        <title>A Catalog of Tens of Thousands of Viruses from Human Metagenomes Reveals Hidden Associations with Chronic Diseases.</title>
        <authorList>
            <person name="Tisza M.J."/>
            <person name="Buck C.B."/>
        </authorList>
    </citation>
    <scope>NUCLEOTIDE SEQUENCE</scope>
    <source>
        <strain evidence="1">CtwwN25</strain>
    </source>
</reference>
<sequence>MYTPVLFTDEIFKDITLYPIAPYYQISNYGTVLNKNTNSQISIIKDDWGYLRVRLYLIDGSAKTFSVHRLVMITFHPIDNYEEMEINHMHGEKTDNHDTDLEWVTHSENMMHAYATGLNQNIRENNANAVMKEDEIRTICENLEKGVPFIDIARIISSSESANPLDVVRAVYKKKSWTSISKDYDFYDYGDRKHSLSENEVNYACSLMEQGYKNSEITSMLGYGNSYKDRETVNMRNVVKDIRSGRCYSNISKNYTFPLPKSRN</sequence>
<organism evidence="1">
    <name type="scientific">Myoviridae sp. ctwwN25</name>
    <dbReference type="NCBI Taxonomy" id="2825209"/>
    <lineage>
        <taxon>Viruses</taxon>
        <taxon>Duplodnaviria</taxon>
        <taxon>Heunggongvirae</taxon>
        <taxon>Uroviricota</taxon>
        <taxon>Caudoviricetes</taxon>
    </lineage>
</organism>
<keyword evidence="1" id="KW-0540">Nuclease</keyword>
<dbReference type="SUPFAM" id="SSF54060">
    <property type="entry name" value="His-Me finger endonucleases"/>
    <property type="match status" value="1"/>
</dbReference>
<accession>A0A8S5PQN9</accession>
<evidence type="ECO:0000313" key="1">
    <source>
        <dbReference type="EMBL" id="DAE08540.1"/>
    </source>
</evidence>
<dbReference type="EMBL" id="BK015472">
    <property type="protein sequence ID" value="DAE08540.1"/>
    <property type="molecule type" value="Genomic_DNA"/>
</dbReference>
<dbReference type="Gene3D" id="3.90.75.20">
    <property type="match status" value="1"/>
</dbReference>
<proteinExistence type="predicted"/>
<protein>
    <submittedName>
        <fullName evidence="1">Homing endonuclease</fullName>
    </submittedName>
</protein>
<keyword evidence="1" id="KW-0255">Endonuclease</keyword>
<dbReference type="GO" id="GO:0004519">
    <property type="term" value="F:endonuclease activity"/>
    <property type="evidence" value="ECO:0007669"/>
    <property type="project" value="UniProtKB-KW"/>
</dbReference>